<dbReference type="GO" id="GO:0003954">
    <property type="term" value="F:NADH dehydrogenase activity"/>
    <property type="evidence" value="ECO:0007669"/>
    <property type="project" value="TreeGrafter"/>
</dbReference>
<feature type="transmembrane region" description="Helical" evidence="15">
    <location>
        <begin position="336"/>
        <end position="358"/>
    </location>
</feature>
<feature type="transmembrane region" description="Helical" evidence="15">
    <location>
        <begin position="215"/>
        <end position="233"/>
    </location>
</feature>
<evidence type="ECO:0000256" key="13">
    <source>
        <dbReference type="ARBA" id="ARBA00049551"/>
    </source>
</evidence>
<reference evidence="19 20" key="1">
    <citation type="submission" date="2015-03" db="EMBL/GenBank/DDBJ databases">
        <title>Caedibacter varicaedens, whole genome shotgun sequence.</title>
        <authorList>
            <person name="Suzuki H."/>
            <person name="Dapper A.L."/>
            <person name="Gibson A.K."/>
            <person name="Jackson C."/>
            <person name="Lee H."/>
            <person name="Pejaver V.R."/>
            <person name="Doak T."/>
            <person name="Lynch M."/>
        </authorList>
    </citation>
    <scope>NUCLEOTIDE SEQUENCE [LARGE SCALE GENOMIC DNA]</scope>
</reference>
<feature type="transmembrane region" description="Helical" evidence="15">
    <location>
        <begin position="287"/>
        <end position="305"/>
    </location>
</feature>
<dbReference type="InterPro" id="IPR018393">
    <property type="entry name" value="NADHpl_OxRdtase_5_subgr"/>
</dbReference>
<evidence type="ECO:0000256" key="8">
    <source>
        <dbReference type="ARBA" id="ARBA00022982"/>
    </source>
</evidence>
<dbReference type="InterPro" id="IPR001750">
    <property type="entry name" value="ND/Mrp_TM"/>
</dbReference>
<evidence type="ECO:0000256" key="6">
    <source>
        <dbReference type="ARBA" id="ARBA00022692"/>
    </source>
</evidence>
<evidence type="ECO:0000256" key="4">
    <source>
        <dbReference type="ARBA" id="ARBA00022448"/>
    </source>
</evidence>
<feature type="domain" description="NADH:quinone oxidoreductase/Mrp antiporter transmembrane" evidence="16">
    <location>
        <begin position="131"/>
        <end position="416"/>
    </location>
</feature>
<evidence type="ECO:0000256" key="15">
    <source>
        <dbReference type="SAM" id="Phobius"/>
    </source>
</evidence>
<dbReference type="GO" id="GO:0042773">
    <property type="term" value="P:ATP synthesis coupled electron transport"/>
    <property type="evidence" value="ECO:0007669"/>
    <property type="project" value="InterPro"/>
</dbReference>
<evidence type="ECO:0000259" key="17">
    <source>
        <dbReference type="Pfam" id="PF00662"/>
    </source>
</evidence>
<comment type="catalytic activity">
    <reaction evidence="13">
        <text>a ubiquinone + NADH + 5 H(+)(in) = a ubiquinol + NAD(+) + 4 H(+)(out)</text>
        <dbReference type="Rhea" id="RHEA:29091"/>
        <dbReference type="Rhea" id="RHEA-COMP:9565"/>
        <dbReference type="Rhea" id="RHEA-COMP:9566"/>
        <dbReference type="ChEBI" id="CHEBI:15378"/>
        <dbReference type="ChEBI" id="CHEBI:16389"/>
        <dbReference type="ChEBI" id="CHEBI:17976"/>
        <dbReference type="ChEBI" id="CHEBI:57540"/>
        <dbReference type="ChEBI" id="CHEBI:57945"/>
        <dbReference type="EC" id="7.1.1.2"/>
    </reaction>
</comment>
<feature type="transmembrane region" description="Helical" evidence="15">
    <location>
        <begin position="254"/>
        <end position="272"/>
    </location>
</feature>
<feature type="transmembrane region" description="Helical" evidence="15">
    <location>
        <begin position="82"/>
        <end position="102"/>
    </location>
</feature>
<dbReference type="Proteomes" id="UP000036771">
    <property type="component" value="Unassembled WGS sequence"/>
</dbReference>
<evidence type="ECO:0000313" key="20">
    <source>
        <dbReference type="Proteomes" id="UP000036771"/>
    </source>
</evidence>
<evidence type="ECO:0000256" key="1">
    <source>
        <dbReference type="ARBA" id="ARBA00004127"/>
    </source>
</evidence>
<dbReference type="EC" id="7.1.1.2" evidence="2"/>
<feature type="transmembrane region" description="Helical" evidence="15">
    <location>
        <begin position="312"/>
        <end position="330"/>
    </location>
</feature>
<evidence type="ECO:0000313" key="19">
    <source>
        <dbReference type="EMBL" id="GAO98569.1"/>
    </source>
</evidence>
<dbReference type="PRINTS" id="PR01434">
    <property type="entry name" value="NADHDHGNASE5"/>
</dbReference>
<keyword evidence="5" id="KW-0679">Respiratory chain</keyword>
<dbReference type="Pfam" id="PF00662">
    <property type="entry name" value="Proton_antipo_N"/>
    <property type="match status" value="1"/>
</dbReference>
<keyword evidence="11" id="KW-0830">Ubiquinone</keyword>
<feature type="transmembrane region" description="Helical" evidence="15">
    <location>
        <begin position="114"/>
        <end position="132"/>
    </location>
</feature>
<evidence type="ECO:0000256" key="11">
    <source>
        <dbReference type="ARBA" id="ARBA00023075"/>
    </source>
</evidence>
<accession>A0A0K8MFC6</accession>
<dbReference type="PRINTS" id="PR01435">
    <property type="entry name" value="NPOXDRDTASE5"/>
</dbReference>
<evidence type="ECO:0000259" key="18">
    <source>
        <dbReference type="Pfam" id="PF06455"/>
    </source>
</evidence>
<evidence type="ECO:0000256" key="5">
    <source>
        <dbReference type="ARBA" id="ARBA00022660"/>
    </source>
</evidence>
<dbReference type="InterPro" id="IPR003945">
    <property type="entry name" value="NU5C-like"/>
</dbReference>
<keyword evidence="7" id="KW-1278">Translocase</keyword>
<protein>
    <recommendedName>
        <fullName evidence="3">NADH-ubiquinone oxidoreductase chain 5</fullName>
        <ecNumber evidence="2">7.1.1.2</ecNumber>
    </recommendedName>
</protein>
<keyword evidence="9 15" id="KW-1133">Transmembrane helix</keyword>
<comment type="subcellular location">
    <subcellularLocation>
        <location evidence="1">Endomembrane system</location>
        <topology evidence="1">Multi-pass membrane protein</topology>
    </subcellularLocation>
    <subcellularLocation>
        <location evidence="14">Membrane</location>
        <topology evidence="14">Multi-pass membrane protein</topology>
    </subcellularLocation>
</comment>
<organism evidence="19 20">
    <name type="scientific">Caedimonas varicaedens</name>
    <dbReference type="NCBI Taxonomy" id="1629334"/>
    <lineage>
        <taxon>Bacteria</taxon>
        <taxon>Pseudomonadati</taxon>
        <taxon>Pseudomonadota</taxon>
        <taxon>Alphaproteobacteria</taxon>
        <taxon>Holosporales</taxon>
        <taxon>Caedimonadaceae</taxon>
        <taxon>Caedimonas</taxon>
    </lineage>
</organism>
<feature type="transmembrane region" description="Helical" evidence="15">
    <location>
        <begin position="379"/>
        <end position="398"/>
    </location>
</feature>
<feature type="transmembrane region" description="Helical" evidence="15">
    <location>
        <begin position="515"/>
        <end position="541"/>
    </location>
</feature>
<feature type="domain" description="NADH dehydrogenase subunit 5 C-terminal" evidence="18">
    <location>
        <begin position="436"/>
        <end position="622"/>
    </location>
</feature>
<evidence type="ECO:0000256" key="3">
    <source>
        <dbReference type="ARBA" id="ARBA00021096"/>
    </source>
</evidence>
<evidence type="ECO:0000256" key="7">
    <source>
        <dbReference type="ARBA" id="ARBA00022967"/>
    </source>
</evidence>
<dbReference type="Pfam" id="PF06455">
    <property type="entry name" value="NADH5_C"/>
    <property type="match status" value="1"/>
</dbReference>
<evidence type="ECO:0000256" key="10">
    <source>
        <dbReference type="ARBA" id="ARBA00023027"/>
    </source>
</evidence>
<dbReference type="InterPro" id="IPR010934">
    <property type="entry name" value="NADH_DH_su5_C"/>
</dbReference>
<dbReference type="STRING" id="1629334.Cva_01232"/>
<feature type="domain" description="NADH-Ubiquinone oxidoreductase (complex I) chain 5 N-terminal" evidence="17">
    <location>
        <begin position="65"/>
        <end position="115"/>
    </location>
</feature>
<feature type="transmembrane region" description="Helical" evidence="15">
    <location>
        <begin position="614"/>
        <end position="634"/>
    </location>
</feature>
<dbReference type="NCBIfam" id="TIGR01974">
    <property type="entry name" value="NDH_I_L"/>
    <property type="match status" value="1"/>
</dbReference>
<evidence type="ECO:0000256" key="9">
    <source>
        <dbReference type="ARBA" id="ARBA00022989"/>
    </source>
</evidence>
<name>A0A0K8MFC6_9PROT</name>
<keyword evidence="6 14" id="KW-0812">Transmembrane</keyword>
<dbReference type="InterPro" id="IPR001516">
    <property type="entry name" value="Proton_antipo_N"/>
</dbReference>
<evidence type="ECO:0000256" key="14">
    <source>
        <dbReference type="RuleBase" id="RU000320"/>
    </source>
</evidence>
<dbReference type="GO" id="GO:0015990">
    <property type="term" value="P:electron transport coupled proton transport"/>
    <property type="evidence" value="ECO:0007669"/>
    <property type="project" value="TreeGrafter"/>
</dbReference>
<dbReference type="AlphaFoldDB" id="A0A0K8MFC6"/>
<dbReference type="GO" id="GO:0016020">
    <property type="term" value="C:membrane"/>
    <property type="evidence" value="ECO:0007669"/>
    <property type="project" value="UniProtKB-SubCell"/>
</dbReference>
<feature type="transmembrane region" description="Helical" evidence="15">
    <location>
        <begin position="138"/>
        <end position="156"/>
    </location>
</feature>
<evidence type="ECO:0000256" key="12">
    <source>
        <dbReference type="ARBA" id="ARBA00023136"/>
    </source>
</evidence>
<feature type="transmembrane region" description="Helical" evidence="15">
    <location>
        <begin position="177"/>
        <end position="195"/>
    </location>
</feature>
<dbReference type="GO" id="GO:0012505">
    <property type="term" value="C:endomembrane system"/>
    <property type="evidence" value="ECO:0007669"/>
    <property type="project" value="UniProtKB-SubCell"/>
</dbReference>
<feature type="transmembrane region" description="Helical" evidence="15">
    <location>
        <begin position="462"/>
        <end position="485"/>
    </location>
</feature>
<comment type="caution">
    <text evidence="19">The sequence shown here is derived from an EMBL/GenBank/DDBJ whole genome shotgun (WGS) entry which is preliminary data.</text>
</comment>
<keyword evidence="4" id="KW-0813">Transport</keyword>
<dbReference type="PANTHER" id="PTHR42829:SF2">
    <property type="entry name" value="NADH-UBIQUINONE OXIDOREDUCTASE CHAIN 5"/>
    <property type="match status" value="1"/>
</dbReference>
<sequence>MIYLLTIFSPLFGFLLAGVLGQKYSARFSQIATCTFMLFSVIGAISIFNEVALGGVTIDIPLMPWIEVGDFRAQWGLRFDTLSAIMVMIVALISFLVHIYSIGYMRHDPCIPRFMAYLSFFTFMMLILVTAYDFIQLFFGWEGVGLASYLLIGFWYDRQTANAAALKAFIVNRVGDLGLILAMGAIYFVFGTLEFKEIFILAPSKLNVCFSVGGYSFPCIEIICFLLLIGAMGKSAQLGLHIWLPDAMEGPTPVSALIHAATMVTAGVFLIVKCSPLYQHAPITSDIMTVVGATTAFFAGTIALTQNDIKRVIAYSTCSQLGYMFFAAGLSAYNIAIFHLVTHAFFKALLFLGAGAVIHSMSDEQDMRSMGGIWRLVPVSYLMMLIGSIALVGIPYFSGYYSKDAILETAWRASGTPIGAYAYILGMISTFLTAFYSWRLLCLTFTGKPRANEMVMSHVHEAGFVMLVPLFILAFGAIFSGYFGVGYFSQKIFWGNSLIMPEEILGEHPRLIIEILPTVLGMSGIALAYLLYAWTFSWPLFFSEKFRFIYQLFFHKWYIDEFYDRMIVSKILGLGARFWQLGDIKLIDKWGPDGISRLVLRMSNRSSQLQTGYLFNYAYAMVWGVVGLVVWFILKSKIKGL</sequence>
<evidence type="ECO:0000259" key="16">
    <source>
        <dbReference type="Pfam" id="PF00361"/>
    </source>
</evidence>
<dbReference type="PANTHER" id="PTHR42829">
    <property type="entry name" value="NADH-UBIQUINONE OXIDOREDUCTASE CHAIN 5"/>
    <property type="match status" value="1"/>
</dbReference>
<keyword evidence="20" id="KW-1185">Reference proteome</keyword>
<keyword evidence="8" id="KW-0249">Electron transport</keyword>
<gene>
    <name evidence="19" type="primary">nuoL</name>
    <name evidence="19" type="ORF">Cva_01232</name>
</gene>
<evidence type="ECO:0000256" key="2">
    <source>
        <dbReference type="ARBA" id="ARBA00012944"/>
    </source>
</evidence>
<dbReference type="NCBIfam" id="NF005141">
    <property type="entry name" value="PRK06590.1"/>
    <property type="match status" value="1"/>
</dbReference>
<feature type="transmembrane region" description="Helical" evidence="15">
    <location>
        <begin position="418"/>
        <end position="441"/>
    </location>
</feature>
<keyword evidence="10" id="KW-0520">NAD</keyword>
<dbReference type="EMBL" id="BBVC01000067">
    <property type="protein sequence ID" value="GAO98569.1"/>
    <property type="molecule type" value="Genomic_DNA"/>
</dbReference>
<proteinExistence type="predicted"/>
<keyword evidence="12 15" id="KW-0472">Membrane</keyword>
<dbReference type="Pfam" id="PF00361">
    <property type="entry name" value="Proton_antipo_M"/>
    <property type="match status" value="1"/>
</dbReference>
<dbReference type="GO" id="GO:0008137">
    <property type="term" value="F:NADH dehydrogenase (ubiquinone) activity"/>
    <property type="evidence" value="ECO:0007669"/>
    <property type="project" value="UniProtKB-EC"/>
</dbReference>
<dbReference type="Gene3D" id="1.20.5.2700">
    <property type="match status" value="1"/>
</dbReference>